<comment type="caution">
    <text evidence="2">The sequence shown here is derived from an EMBL/GenBank/DDBJ whole genome shotgun (WGS) entry which is preliminary data.</text>
</comment>
<organism evidence="2 3">
    <name type="scientific">Candidatus Nitrosocosmicus arcticus</name>
    <dbReference type="NCBI Taxonomy" id="2035267"/>
    <lineage>
        <taxon>Archaea</taxon>
        <taxon>Nitrososphaerota</taxon>
        <taxon>Nitrososphaeria</taxon>
        <taxon>Nitrososphaerales</taxon>
        <taxon>Nitrososphaeraceae</taxon>
        <taxon>Candidatus Nitrosocosmicus</taxon>
    </lineage>
</organism>
<accession>A0A557SS70</accession>
<reference evidence="2 3" key="1">
    <citation type="journal article" date="2019" name="Front. Microbiol.">
        <title>Ammonia Oxidation by the Arctic Terrestrial Thaumarchaeote Candidatus Nitrosocosmicus arcticus Is Stimulated by Increasing Temperatures.</title>
        <authorList>
            <person name="Alves R.J.E."/>
            <person name="Kerou M."/>
            <person name="Zappe A."/>
            <person name="Bittner R."/>
            <person name="Abby S.S."/>
            <person name="Schmidt H.A."/>
            <person name="Pfeifer K."/>
            <person name="Schleper C."/>
        </authorList>
    </citation>
    <scope>NUCLEOTIDE SEQUENCE [LARGE SCALE GENOMIC DNA]</scope>
    <source>
        <strain evidence="2 3">Kfb</strain>
    </source>
</reference>
<dbReference type="RefSeq" id="WP_144733683.1">
    <property type="nucleotide sequence ID" value="NZ_ML675590.1"/>
</dbReference>
<dbReference type="PROSITE" id="PS51343">
    <property type="entry name" value="PII_GLNB_DOM"/>
    <property type="match status" value="1"/>
</dbReference>
<dbReference type="EMBL" id="VOAH01000015">
    <property type="protein sequence ID" value="TVP39449.1"/>
    <property type="molecule type" value="Genomic_DNA"/>
</dbReference>
<dbReference type="GO" id="GO:0006808">
    <property type="term" value="P:regulation of nitrogen utilization"/>
    <property type="evidence" value="ECO:0007669"/>
    <property type="project" value="InterPro"/>
</dbReference>
<evidence type="ECO:0000313" key="3">
    <source>
        <dbReference type="Proteomes" id="UP000315289"/>
    </source>
</evidence>
<feature type="modified residue" description="O-UMP-tyrosine" evidence="1">
    <location>
        <position position="57"/>
    </location>
</feature>
<evidence type="ECO:0000256" key="1">
    <source>
        <dbReference type="PIRSR" id="PIRSR602187-50"/>
    </source>
</evidence>
<dbReference type="InterPro" id="IPR015867">
    <property type="entry name" value="N-reg_PII/ATP_PRibTrfase_C"/>
</dbReference>
<protein>
    <submittedName>
        <fullName evidence="2">Nitrogen regulatory protein PII</fullName>
    </submittedName>
</protein>
<name>A0A557SS70_9ARCH</name>
<keyword evidence="1" id="KW-0597">Phosphoprotein</keyword>
<gene>
    <name evidence="2" type="ORF">NARC_150043</name>
</gene>
<proteinExistence type="predicted"/>
<keyword evidence="3" id="KW-1185">Reference proteome</keyword>
<dbReference type="Pfam" id="PF00543">
    <property type="entry name" value="P-II"/>
    <property type="match status" value="1"/>
</dbReference>
<dbReference type="SUPFAM" id="SSF54913">
    <property type="entry name" value="GlnB-like"/>
    <property type="match status" value="1"/>
</dbReference>
<dbReference type="OrthoDB" id="10960at2157"/>
<dbReference type="InterPro" id="IPR011322">
    <property type="entry name" value="N-reg_PII-like_a/b"/>
</dbReference>
<dbReference type="Proteomes" id="UP000315289">
    <property type="component" value="Unassembled WGS sequence"/>
</dbReference>
<evidence type="ECO:0000313" key="2">
    <source>
        <dbReference type="EMBL" id="TVP39449.1"/>
    </source>
</evidence>
<sequence length="104" mass="11736">MKGLIIYVKENNFNAVKQVLVDNQVDGITYFDIMGQGPLDREATERIVQGYKTGEKYTPEFARRTRIETIVSDSKANSIIEALKGDANIHGKIFIFDVSESHDL</sequence>
<dbReference type="InterPro" id="IPR002187">
    <property type="entry name" value="N-reg_PII"/>
</dbReference>
<dbReference type="AlphaFoldDB" id="A0A557SS70"/>
<dbReference type="SMART" id="SM00938">
    <property type="entry name" value="P-II"/>
    <property type="match status" value="1"/>
</dbReference>
<dbReference type="GO" id="GO:0030234">
    <property type="term" value="F:enzyme regulator activity"/>
    <property type="evidence" value="ECO:0007669"/>
    <property type="project" value="InterPro"/>
</dbReference>
<dbReference type="Gene3D" id="3.30.70.120">
    <property type="match status" value="1"/>
</dbReference>